<dbReference type="SMART" id="SM01041">
    <property type="entry name" value="BRO1"/>
    <property type="match status" value="1"/>
</dbReference>
<feature type="domain" description="BRO1" evidence="4">
    <location>
        <begin position="1"/>
        <end position="372"/>
    </location>
</feature>
<evidence type="ECO:0000259" key="4">
    <source>
        <dbReference type="PROSITE" id="PS51180"/>
    </source>
</evidence>
<gene>
    <name evidence="5" type="ORF">DXG03_000647</name>
</gene>
<accession>A0A9P7FZV1</accession>
<reference evidence="5" key="2">
    <citation type="submission" date="2021-10" db="EMBL/GenBank/DDBJ databases">
        <title>Phylogenomics reveals ancestral predisposition of the termite-cultivated fungus Termitomyces towards a domesticated lifestyle.</title>
        <authorList>
            <person name="Auxier B."/>
            <person name="Grum-Grzhimaylo A."/>
            <person name="Cardenas M.E."/>
            <person name="Lodge J.D."/>
            <person name="Laessoe T."/>
            <person name="Pedersen O."/>
            <person name="Smith M.E."/>
            <person name="Kuyper T.W."/>
            <person name="Franco-Molano E.A."/>
            <person name="Baroni T.J."/>
            <person name="Aanen D.K."/>
        </authorList>
    </citation>
    <scope>NUCLEOTIDE SEQUENCE</scope>
    <source>
        <strain evidence="5">AP01</strain>
        <tissue evidence="5">Mycelium</tissue>
    </source>
</reference>
<reference evidence="5" key="1">
    <citation type="submission" date="2020-07" db="EMBL/GenBank/DDBJ databases">
        <authorList>
            <person name="Nieuwenhuis M."/>
            <person name="Van De Peppel L.J.J."/>
        </authorList>
    </citation>
    <scope>NUCLEOTIDE SEQUENCE</scope>
    <source>
        <strain evidence="5">AP01</strain>
        <tissue evidence="5">Mycelium</tissue>
    </source>
</reference>
<comment type="similarity">
    <text evidence="1">Belongs to the palC family.</text>
</comment>
<evidence type="ECO:0000256" key="2">
    <source>
        <dbReference type="ARBA" id="ARBA00022193"/>
    </source>
</evidence>
<dbReference type="GO" id="GO:0071467">
    <property type="term" value="P:cellular response to pH"/>
    <property type="evidence" value="ECO:0007669"/>
    <property type="project" value="InterPro"/>
</dbReference>
<evidence type="ECO:0000256" key="3">
    <source>
        <dbReference type="SAM" id="MobiDB-lite"/>
    </source>
</evidence>
<dbReference type="PANTHER" id="PTHR40463:SF1">
    <property type="entry name" value="PH-RESPONSE REGULATOR PROTEIN PALC"/>
    <property type="match status" value="1"/>
</dbReference>
<dbReference type="Proteomes" id="UP000775547">
    <property type="component" value="Unassembled WGS sequence"/>
</dbReference>
<dbReference type="InterPro" id="IPR004328">
    <property type="entry name" value="BRO1_dom"/>
</dbReference>
<dbReference type="InterPro" id="IPR037505">
    <property type="entry name" value="pH-resp_palC"/>
</dbReference>
<dbReference type="OrthoDB" id="10266451at2759"/>
<evidence type="ECO:0000256" key="1">
    <source>
        <dbReference type="ARBA" id="ARBA00010997"/>
    </source>
</evidence>
<comment type="caution">
    <text evidence="5">The sequence shown here is derived from an EMBL/GenBank/DDBJ whole genome shotgun (WGS) entry which is preliminary data.</text>
</comment>
<dbReference type="EMBL" id="JABCKV010001055">
    <property type="protein sequence ID" value="KAG5640189.1"/>
    <property type="molecule type" value="Genomic_DNA"/>
</dbReference>
<dbReference type="Pfam" id="PF03097">
    <property type="entry name" value="BRO1"/>
    <property type="match status" value="1"/>
</dbReference>
<organism evidence="5 6">
    <name type="scientific">Asterophora parasitica</name>
    <dbReference type="NCBI Taxonomy" id="117018"/>
    <lineage>
        <taxon>Eukaryota</taxon>
        <taxon>Fungi</taxon>
        <taxon>Dikarya</taxon>
        <taxon>Basidiomycota</taxon>
        <taxon>Agaricomycotina</taxon>
        <taxon>Agaricomycetes</taxon>
        <taxon>Agaricomycetidae</taxon>
        <taxon>Agaricales</taxon>
        <taxon>Tricholomatineae</taxon>
        <taxon>Lyophyllaceae</taxon>
        <taxon>Asterophora</taxon>
    </lineage>
</organism>
<dbReference type="AlphaFoldDB" id="A0A9P7FZV1"/>
<dbReference type="Gene3D" id="1.25.40.280">
    <property type="entry name" value="alix/aip1 like domains"/>
    <property type="match status" value="1"/>
</dbReference>
<keyword evidence="6" id="KW-1185">Reference proteome</keyword>
<protein>
    <recommendedName>
        <fullName evidence="2">pH-response regulator protein palC</fullName>
    </recommendedName>
</protein>
<feature type="non-terminal residue" evidence="5">
    <location>
        <position position="1"/>
    </location>
</feature>
<name>A0A9P7FZV1_9AGAR</name>
<dbReference type="PANTHER" id="PTHR40463">
    <property type="entry name" value="PH-RESPONSE REGULATOR PROTEIN PALC"/>
    <property type="match status" value="1"/>
</dbReference>
<evidence type="ECO:0000313" key="5">
    <source>
        <dbReference type="EMBL" id="KAG5640189.1"/>
    </source>
</evidence>
<feature type="non-terminal residue" evidence="5">
    <location>
        <position position="372"/>
    </location>
</feature>
<feature type="region of interest" description="Disordered" evidence="3">
    <location>
        <begin position="352"/>
        <end position="372"/>
    </location>
</feature>
<dbReference type="PROSITE" id="PS51180">
    <property type="entry name" value="BRO1"/>
    <property type="match status" value="1"/>
</dbReference>
<dbReference type="GO" id="GO:0005886">
    <property type="term" value="C:plasma membrane"/>
    <property type="evidence" value="ECO:0007669"/>
    <property type="project" value="TreeGrafter"/>
</dbReference>
<evidence type="ECO:0000313" key="6">
    <source>
        <dbReference type="Proteomes" id="UP000775547"/>
    </source>
</evidence>
<sequence>FSWRTTLSANIFNTPPRLSIPDIQADLAFSLLTYAFALSNLARSTANSLGRYERDRHISDSDRKVKDEQLNVAVDFLCRASGIYTYIGDIVLPEWEIHIKGWPAAFEKPPDMSREVNSALAKMALADAQSLAIRKLLSKAAFESNIAPGPPLPRSHPSPALIAKLHLECASWYSSALSLVKATGARKRPSSASPEAGSGEVSTELRRYLADQTALHGALARKWLGVDSGEKGGSDKGGEAVGYLAWAKKDLEELKDDKKGFNISRGGDKDVRERLKEKITDELEGVNLFYKYYKKSNDSLHFQPVPTQAELQARIPSGIMAIGAKPCTPPTPAFGPNSVQQLRAKTTDIALKDNNAGDNPVDSTTAGAYAGA</sequence>
<dbReference type="InterPro" id="IPR038499">
    <property type="entry name" value="BRO1_sf"/>
</dbReference>
<proteinExistence type="inferred from homology"/>